<dbReference type="STRING" id="6689.A0A3R7SN28"/>
<protein>
    <submittedName>
        <fullName evidence="1">Uncharacterized protein</fullName>
    </submittedName>
</protein>
<keyword evidence="2" id="KW-1185">Reference proteome</keyword>
<dbReference type="AlphaFoldDB" id="A0A3R7SN28"/>
<dbReference type="EMBL" id="QCYY01002733">
    <property type="protein sequence ID" value="ROT67986.1"/>
    <property type="molecule type" value="Genomic_DNA"/>
</dbReference>
<sequence length="429" mass="46846">MDLHAYVLSLYLLSPSSLPLPTSSPSLLLYTFLFPPHTNDCSPYLSLFHHSLTFPPPHIYLLSSLSYPSHTIHALLSFSCPHIYLPLSASAFPSRICNLPPAFLLRSLRPHSARPLIPCSVTVRVPKQCLPHLTSSLPSPSPIWALLPPPFPPTIYLALSLSSPPHICCSLLSPPNLPLPVIPSSFYLPHIYLLSPSISLRLTPPSLPSPFPSHTACSLRLFPTTICLLSPAPSPLPLTSTLHSLHSSSSSYRPSPSLPSIYLLSLSFHSHIHLPPLSLSFLPICLLPPFAPPTDLPLLLPLLHRRHSVYLHTLPLTSLRRHHTSLFPSPPPTSYPSSSLRYRIGSYPSSRCSPHLPSSLISLLLPLTPDDLLSLSPSLTPNLLLSAPLLPAPQDHGSNISFCLPPLLAQLFTSRHIASLNLLLLSSRP</sequence>
<comment type="caution">
    <text evidence="1">The sequence shown here is derived from an EMBL/GenBank/DDBJ whole genome shotgun (WGS) entry which is preliminary data.</text>
</comment>
<name>A0A3R7SN28_PENVA</name>
<evidence type="ECO:0000313" key="2">
    <source>
        <dbReference type="Proteomes" id="UP000283509"/>
    </source>
</evidence>
<gene>
    <name evidence="1" type="ORF">C7M84_013905</name>
</gene>
<accession>A0A3R7SN28</accession>
<reference evidence="1 2" key="2">
    <citation type="submission" date="2019-01" db="EMBL/GenBank/DDBJ databases">
        <title>The decoding of complex shrimp genome reveals the adaptation for benthos swimmer, frequently molting mechanism and breeding impact on genome.</title>
        <authorList>
            <person name="Sun Y."/>
            <person name="Gao Y."/>
            <person name="Yu Y."/>
        </authorList>
    </citation>
    <scope>NUCLEOTIDE SEQUENCE [LARGE SCALE GENOMIC DNA]</scope>
    <source>
        <tissue evidence="1">Muscle</tissue>
    </source>
</reference>
<evidence type="ECO:0000313" key="1">
    <source>
        <dbReference type="EMBL" id="ROT67986.1"/>
    </source>
</evidence>
<dbReference type="Proteomes" id="UP000283509">
    <property type="component" value="Unassembled WGS sequence"/>
</dbReference>
<organism evidence="1 2">
    <name type="scientific">Penaeus vannamei</name>
    <name type="common">Whiteleg shrimp</name>
    <name type="synonym">Litopenaeus vannamei</name>
    <dbReference type="NCBI Taxonomy" id="6689"/>
    <lineage>
        <taxon>Eukaryota</taxon>
        <taxon>Metazoa</taxon>
        <taxon>Ecdysozoa</taxon>
        <taxon>Arthropoda</taxon>
        <taxon>Crustacea</taxon>
        <taxon>Multicrustacea</taxon>
        <taxon>Malacostraca</taxon>
        <taxon>Eumalacostraca</taxon>
        <taxon>Eucarida</taxon>
        <taxon>Decapoda</taxon>
        <taxon>Dendrobranchiata</taxon>
        <taxon>Penaeoidea</taxon>
        <taxon>Penaeidae</taxon>
        <taxon>Penaeus</taxon>
    </lineage>
</organism>
<proteinExistence type="predicted"/>
<reference evidence="1 2" key="1">
    <citation type="submission" date="2018-04" db="EMBL/GenBank/DDBJ databases">
        <authorList>
            <person name="Zhang X."/>
            <person name="Yuan J."/>
            <person name="Li F."/>
            <person name="Xiang J."/>
        </authorList>
    </citation>
    <scope>NUCLEOTIDE SEQUENCE [LARGE SCALE GENOMIC DNA]</scope>
    <source>
        <tissue evidence="1">Muscle</tissue>
    </source>
</reference>